<evidence type="ECO:0000256" key="5">
    <source>
        <dbReference type="SAM" id="MobiDB-lite"/>
    </source>
</evidence>
<accession>A0AAU8LZ07</accession>
<dbReference type="EMBL" id="CP159373">
    <property type="protein sequence ID" value="XCN74110.1"/>
    <property type="molecule type" value="Genomic_DNA"/>
</dbReference>
<proteinExistence type="predicted"/>
<dbReference type="InterPro" id="IPR021147">
    <property type="entry name" value="DUF697"/>
</dbReference>
<evidence type="ECO:0000256" key="4">
    <source>
        <dbReference type="ARBA" id="ARBA00023136"/>
    </source>
</evidence>
<evidence type="ECO:0000256" key="1">
    <source>
        <dbReference type="ARBA" id="ARBA00004141"/>
    </source>
</evidence>
<evidence type="ECO:0000256" key="2">
    <source>
        <dbReference type="ARBA" id="ARBA00022692"/>
    </source>
</evidence>
<dbReference type="AlphaFoldDB" id="A0AAU8LZ07"/>
<sequence length="191" mass="19837">MVETKKTSAAGAGKAPGADEAKQECDNGQCDMDSGCCAGPSDGSGTTPCSIIKKHILCSMGAGLIPIPMLDVVTITGIQLNMLRRLAKLYEVPFNEHKVKSVLSSLVGGSMTVPIAGTLLSLTKMIPVAGQAVGMVTMPITAGASTFAVGKVFNQHFASGGTFLTFDPVKVREYYASMFEKGKNVAAGMKN</sequence>
<dbReference type="KEGG" id="eaj:Q3M24_04965"/>
<feature type="compositionally biased region" description="Low complexity" evidence="5">
    <location>
        <begin position="7"/>
        <end position="16"/>
    </location>
</feature>
<keyword evidence="3" id="KW-1133">Transmembrane helix</keyword>
<dbReference type="GO" id="GO:0016020">
    <property type="term" value="C:membrane"/>
    <property type="evidence" value="ECO:0007669"/>
    <property type="project" value="UniProtKB-SubCell"/>
</dbReference>
<protein>
    <submittedName>
        <fullName evidence="6">DUF697 domain-containing protein</fullName>
    </submittedName>
</protein>
<evidence type="ECO:0000313" key="6">
    <source>
        <dbReference type="EMBL" id="XCN74110.1"/>
    </source>
</evidence>
<reference evidence="6" key="2">
    <citation type="submission" date="2024-06" db="EMBL/GenBank/DDBJ databases">
        <authorList>
            <person name="Plum-Jensen L.E."/>
            <person name="Schramm A."/>
            <person name="Marshall I.P.G."/>
        </authorList>
    </citation>
    <scope>NUCLEOTIDE SEQUENCE</scope>
    <source>
        <strain evidence="6">Rat1</strain>
    </source>
</reference>
<gene>
    <name evidence="6" type="ORF">Q3M24_04965</name>
</gene>
<dbReference type="Pfam" id="PF05128">
    <property type="entry name" value="DUF697"/>
    <property type="match status" value="1"/>
</dbReference>
<reference evidence="6" key="1">
    <citation type="journal article" date="2024" name="Syst. Appl. Microbiol.">
        <title>First single-strain enrichments of Electrothrix cable bacteria, description of E. aestuarii sp. nov. and E. rattekaaiensis sp. nov., and proposal of a cable bacteria taxonomy following the rules of the SeqCode.</title>
        <authorList>
            <person name="Plum-Jensen L.E."/>
            <person name="Schramm A."/>
            <person name="Marshall I.P.G."/>
        </authorList>
    </citation>
    <scope>NUCLEOTIDE SEQUENCE</scope>
    <source>
        <strain evidence="6">Rat1</strain>
    </source>
</reference>
<evidence type="ECO:0000256" key="3">
    <source>
        <dbReference type="ARBA" id="ARBA00022989"/>
    </source>
</evidence>
<keyword evidence="2" id="KW-0812">Transmembrane</keyword>
<feature type="region of interest" description="Disordered" evidence="5">
    <location>
        <begin position="1"/>
        <end position="24"/>
    </location>
</feature>
<name>A0AAU8LZ07_9BACT</name>
<organism evidence="6">
    <name type="scientific">Candidatus Electrothrix aestuarii</name>
    <dbReference type="NCBI Taxonomy" id="3062594"/>
    <lineage>
        <taxon>Bacteria</taxon>
        <taxon>Pseudomonadati</taxon>
        <taxon>Thermodesulfobacteriota</taxon>
        <taxon>Desulfobulbia</taxon>
        <taxon>Desulfobulbales</taxon>
        <taxon>Desulfobulbaceae</taxon>
        <taxon>Candidatus Electrothrix</taxon>
    </lineage>
</organism>
<comment type="subcellular location">
    <subcellularLocation>
        <location evidence="1">Membrane</location>
        <topology evidence="1">Multi-pass membrane protein</topology>
    </subcellularLocation>
</comment>
<keyword evidence="4" id="KW-0472">Membrane</keyword>